<dbReference type="STRING" id="45076.Lwor_1135"/>
<protein>
    <submittedName>
        <fullName evidence="8">Glucose-1-phosphate adenylyltransferase</fullName>
        <ecNumber evidence="8">2.7.7.27</ecNumber>
    </submittedName>
</protein>
<dbReference type="GO" id="GO:0005978">
    <property type="term" value="P:glycogen biosynthetic process"/>
    <property type="evidence" value="ECO:0007669"/>
    <property type="project" value="UniProtKB-KW"/>
</dbReference>
<reference evidence="8 9" key="1">
    <citation type="submission" date="2015-11" db="EMBL/GenBank/DDBJ databases">
        <title>Genomic analysis of 38 Legionella species identifies large and diverse effector repertoires.</title>
        <authorList>
            <person name="Burstein D."/>
            <person name="Amaro F."/>
            <person name="Zusman T."/>
            <person name="Lifshitz Z."/>
            <person name="Cohen O."/>
            <person name="Gilbert J.A."/>
            <person name="Pupko T."/>
            <person name="Shuman H.A."/>
            <person name="Segal G."/>
        </authorList>
    </citation>
    <scope>NUCLEOTIDE SEQUENCE [LARGE SCALE GENOMIC DNA]</scope>
    <source>
        <strain evidence="8 9">ATCC 49508</strain>
    </source>
</reference>
<evidence type="ECO:0000256" key="5">
    <source>
        <dbReference type="ARBA" id="ARBA00023056"/>
    </source>
</evidence>
<dbReference type="GO" id="GO:0000166">
    <property type="term" value="F:nucleotide binding"/>
    <property type="evidence" value="ECO:0007669"/>
    <property type="project" value="UniProtKB-KW"/>
</dbReference>
<dbReference type="Pfam" id="PF00483">
    <property type="entry name" value="NTP_transferase"/>
    <property type="match status" value="1"/>
</dbReference>
<dbReference type="InterPro" id="IPR005835">
    <property type="entry name" value="NTP_transferase_dom"/>
</dbReference>
<sequence length="377" mass="43185">MPKNISNKFNAVILAGGKGERLGLLSQNNPKSGLVFGVDYRLIDFAVCNLINSKVNNICCILQYLPHIIMRHLTERYRKYEHIRFDFLTPYQSREGNISFLGTADAVWKNINFLSLDQYEHTIILPADHIYNFNLEEAMRFHHFSKTDVTLISTNVKKENAVKYGNIVTDQHNTIIKFDEKPKSPTLATPNPLVSTGIYIFNNEVLKQIYLNFCEQGNLPNDFGYDTFPKIISSHTVKSFNLDTLNGDYYWNDIASIDDYCKSTFDFIDGLINLNGFFMKLTDKKRISDSFVSADFHRKNNSKIKIDHSILFSNCEIGEGTLIQNSIVHPNVKIGKNCFIKDTFIPEGISISDSVSLEQFIPDQKFIDTFQHGFKLL</sequence>
<dbReference type="InterPro" id="IPR011831">
    <property type="entry name" value="ADP-Glc_PPase"/>
</dbReference>
<dbReference type="SUPFAM" id="SSF51161">
    <property type="entry name" value="Trimeric LpxA-like enzymes"/>
    <property type="match status" value="1"/>
</dbReference>
<evidence type="ECO:0000256" key="3">
    <source>
        <dbReference type="ARBA" id="ARBA00022695"/>
    </source>
</evidence>
<keyword evidence="5" id="KW-0320">Glycogen biosynthesis</keyword>
<evidence type="ECO:0000313" key="8">
    <source>
        <dbReference type="EMBL" id="KTD80227.1"/>
    </source>
</evidence>
<dbReference type="OrthoDB" id="9801810at2"/>
<dbReference type="PANTHER" id="PTHR43523:SF12">
    <property type="entry name" value="GLUCOSE-1-PHOSPHATE ADENYLYLTRANSFERASE LARGE SUBUNIT 1, CHLOROPLASTIC-RELATED"/>
    <property type="match status" value="1"/>
</dbReference>
<keyword evidence="9" id="KW-1185">Reference proteome</keyword>
<organism evidence="8 9">
    <name type="scientific">Legionella worsleiensis</name>
    <dbReference type="NCBI Taxonomy" id="45076"/>
    <lineage>
        <taxon>Bacteria</taxon>
        <taxon>Pseudomonadati</taxon>
        <taxon>Pseudomonadota</taxon>
        <taxon>Gammaproteobacteria</taxon>
        <taxon>Legionellales</taxon>
        <taxon>Legionellaceae</taxon>
        <taxon>Legionella</taxon>
    </lineage>
</organism>
<feature type="domain" description="Nucleotidyl transferase" evidence="6">
    <location>
        <begin position="11"/>
        <end position="263"/>
    </location>
</feature>
<dbReference type="EC" id="2.7.7.27" evidence="8"/>
<evidence type="ECO:0000256" key="2">
    <source>
        <dbReference type="ARBA" id="ARBA00022679"/>
    </source>
</evidence>
<dbReference type="EMBL" id="LNZC01000011">
    <property type="protein sequence ID" value="KTD80227.1"/>
    <property type="molecule type" value="Genomic_DNA"/>
</dbReference>
<dbReference type="InterPro" id="IPR056818">
    <property type="entry name" value="GlmU/GlgC-like_hexapep"/>
</dbReference>
<dbReference type="Gene3D" id="3.90.550.10">
    <property type="entry name" value="Spore Coat Polysaccharide Biosynthesis Protein SpsA, Chain A"/>
    <property type="match status" value="1"/>
</dbReference>
<evidence type="ECO:0000259" key="6">
    <source>
        <dbReference type="Pfam" id="PF00483"/>
    </source>
</evidence>
<evidence type="ECO:0000313" key="9">
    <source>
        <dbReference type="Proteomes" id="UP000054662"/>
    </source>
</evidence>
<keyword evidence="3 8" id="KW-0548">Nucleotidyltransferase</keyword>
<proteinExistence type="inferred from homology"/>
<evidence type="ECO:0000256" key="1">
    <source>
        <dbReference type="ARBA" id="ARBA00010443"/>
    </source>
</evidence>
<dbReference type="AlphaFoldDB" id="A0A0W1AGF0"/>
<dbReference type="Proteomes" id="UP000054662">
    <property type="component" value="Unassembled WGS sequence"/>
</dbReference>
<dbReference type="PANTHER" id="PTHR43523">
    <property type="entry name" value="GLUCOSE-1-PHOSPHATE ADENYLYLTRANSFERASE-RELATED"/>
    <property type="match status" value="1"/>
</dbReference>
<dbReference type="Pfam" id="PF24894">
    <property type="entry name" value="Hexapep_GlmU"/>
    <property type="match status" value="1"/>
</dbReference>
<keyword evidence="2 8" id="KW-0808">Transferase</keyword>
<name>A0A0W1AGF0_9GAMM</name>
<dbReference type="PATRIC" id="fig|45076.6.peg.1235"/>
<dbReference type="CDD" id="cd04181">
    <property type="entry name" value="NTP_transferase"/>
    <property type="match status" value="1"/>
</dbReference>
<feature type="domain" description="Glucose-1-phosphate adenylyltransferase/Bifunctional protein GlmU-like C-terminal hexapeptide" evidence="7">
    <location>
        <begin position="285"/>
        <end position="355"/>
    </location>
</feature>
<comment type="caution">
    <text evidence="8">The sequence shown here is derived from an EMBL/GenBank/DDBJ whole genome shotgun (WGS) entry which is preliminary data.</text>
</comment>
<comment type="similarity">
    <text evidence="1">Belongs to the bacterial/plant glucose-1-phosphate adenylyltransferase family.</text>
</comment>
<dbReference type="GO" id="GO:0008878">
    <property type="term" value="F:glucose-1-phosphate adenylyltransferase activity"/>
    <property type="evidence" value="ECO:0007669"/>
    <property type="project" value="UniProtKB-EC"/>
</dbReference>
<evidence type="ECO:0000259" key="7">
    <source>
        <dbReference type="Pfam" id="PF24894"/>
    </source>
</evidence>
<dbReference type="InterPro" id="IPR011004">
    <property type="entry name" value="Trimer_LpxA-like_sf"/>
</dbReference>
<accession>A0A0W1AGF0</accession>
<keyword evidence="4" id="KW-0547">Nucleotide-binding</keyword>
<dbReference type="InterPro" id="IPR029044">
    <property type="entry name" value="Nucleotide-diphossugar_trans"/>
</dbReference>
<dbReference type="RefSeq" id="WP_058492940.1">
    <property type="nucleotide sequence ID" value="NZ_CBCRUR010000009.1"/>
</dbReference>
<dbReference type="SUPFAM" id="SSF53448">
    <property type="entry name" value="Nucleotide-diphospho-sugar transferases"/>
    <property type="match status" value="1"/>
</dbReference>
<evidence type="ECO:0000256" key="4">
    <source>
        <dbReference type="ARBA" id="ARBA00022741"/>
    </source>
</evidence>
<dbReference type="Gene3D" id="2.160.10.10">
    <property type="entry name" value="Hexapeptide repeat proteins"/>
    <property type="match status" value="1"/>
</dbReference>
<gene>
    <name evidence="8" type="primary">glgC</name>
    <name evidence="8" type="ORF">Lwor_1135</name>
</gene>